<dbReference type="Gene3D" id="2.130.10.30">
    <property type="entry name" value="Regulator of chromosome condensation 1/beta-lactamase-inhibitor protein II"/>
    <property type="match status" value="3"/>
</dbReference>
<evidence type="ECO:0000259" key="18">
    <source>
        <dbReference type="PROSITE" id="PS51284"/>
    </source>
</evidence>
<dbReference type="Gene3D" id="2.60.120.260">
    <property type="entry name" value="Galactose-binding domain-like"/>
    <property type="match status" value="1"/>
</dbReference>
<proteinExistence type="predicted"/>
<dbReference type="FunCoup" id="B4MAL3">
    <property type="interactions" value="1713"/>
</dbReference>
<reference evidence="20 21" key="1">
    <citation type="journal article" date="2007" name="Nature">
        <title>Evolution of genes and genomes on the Drosophila phylogeny.</title>
        <authorList>
            <consortium name="Drosophila 12 Genomes Consortium"/>
            <person name="Clark A.G."/>
            <person name="Eisen M.B."/>
            <person name="Smith D.R."/>
            <person name="Bergman C.M."/>
            <person name="Oliver B."/>
            <person name="Markow T.A."/>
            <person name="Kaufman T.C."/>
            <person name="Kellis M."/>
            <person name="Gelbart W."/>
            <person name="Iyer V.N."/>
            <person name="Pollard D.A."/>
            <person name="Sackton T.B."/>
            <person name="Larracuente A.M."/>
            <person name="Singh N.D."/>
            <person name="Abad J.P."/>
            <person name="Abt D.N."/>
            <person name="Adryan B."/>
            <person name="Aguade M."/>
            <person name="Akashi H."/>
            <person name="Anderson W.W."/>
            <person name="Aquadro C.F."/>
            <person name="Ardell D.H."/>
            <person name="Arguello R."/>
            <person name="Artieri C.G."/>
            <person name="Barbash D.A."/>
            <person name="Barker D."/>
            <person name="Barsanti P."/>
            <person name="Batterham P."/>
            <person name="Batzoglou S."/>
            <person name="Begun D."/>
            <person name="Bhutkar A."/>
            <person name="Blanco E."/>
            <person name="Bosak S.A."/>
            <person name="Bradley R.K."/>
            <person name="Brand A.D."/>
            <person name="Brent M.R."/>
            <person name="Brooks A.N."/>
            <person name="Brown R.H."/>
            <person name="Butlin R.K."/>
            <person name="Caggese C."/>
            <person name="Calvi B.R."/>
            <person name="Bernardo de Carvalho A."/>
            <person name="Caspi A."/>
            <person name="Castrezana S."/>
            <person name="Celniker S.E."/>
            <person name="Chang J.L."/>
            <person name="Chapple C."/>
            <person name="Chatterji S."/>
            <person name="Chinwalla A."/>
            <person name="Civetta A."/>
            <person name="Clifton S.W."/>
            <person name="Comeron J.M."/>
            <person name="Costello J.C."/>
            <person name="Coyne J.A."/>
            <person name="Daub J."/>
            <person name="David R.G."/>
            <person name="Delcher A.L."/>
            <person name="Delehaunty K."/>
            <person name="Do C.B."/>
            <person name="Ebling H."/>
            <person name="Edwards K."/>
            <person name="Eickbush T."/>
            <person name="Evans J.D."/>
            <person name="Filipski A."/>
            <person name="Findeiss S."/>
            <person name="Freyhult E."/>
            <person name="Fulton L."/>
            <person name="Fulton R."/>
            <person name="Garcia A.C."/>
            <person name="Gardiner A."/>
            <person name="Garfield D.A."/>
            <person name="Garvin B.E."/>
            <person name="Gibson G."/>
            <person name="Gilbert D."/>
            <person name="Gnerre S."/>
            <person name="Godfrey J."/>
            <person name="Good R."/>
            <person name="Gotea V."/>
            <person name="Gravely B."/>
            <person name="Greenberg A.J."/>
            <person name="Griffiths-Jones S."/>
            <person name="Gross S."/>
            <person name="Guigo R."/>
            <person name="Gustafson E.A."/>
            <person name="Haerty W."/>
            <person name="Hahn M.W."/>
            <person name="Halligan D.L."/>
            <person name="Halpern A.L."/>
            <person name="Halter G.M."/>
            <person name="Han M.V."/>
            <person name="Heger A."/>
            <person name="Hillier L."/>
            <person name="Hinrichs A.S."/>
            <person name="Holmes I."/>
            <person name="Hoskins R.A."/>
            <person name="Hubisz M.J."/>
            <person name="Hultmark D."/>
            <person name="Huntley M.A."/>
            <person name="Jaffe D.B."/>
            <person name="Jagadeeshan S."/>
            <person name="Jeck W.R."/>
            <person name="Johnson J."/>
            <person name="Jones C.D."/>
            <person name="Jordan W.C."/>
            <person name="Karpen G.H."/>
            <person name="Kataoka E."/>
            <person name="Keightley P.D."/>
            <person name="Kheradpour P."/>
            <person name="Kirkness E.F."/>
            <person name="Koerich L.B."/>
            <person name="Kristiansen K."/>
            <person name="Kudrna D."/>
            <person name="Kulathinal R.J."/>
            <person name="Kumar S."/>
            <person name="Kwok R."/>
            <person name="Lander E."/>
            <person name="Langley C.H."/>
            <person name="Lapoint R."/>
            <person name="Lazzaro B.P."/>
            <person name="Lee S.J."/>
            <person name="Levesque L."/>
            <person name="Li R."/>
            <person name="Lin C.F."/>
            <person name="Lin M.F."/>
            <person name="Lindblad-Toh K."/>
            <person name="Llopart A."/>
            <person name="Long M."/>
            <person name="Low L."/>
            <person name="Lozovsky E."/>
            <person name="Lu J."/>
            <person name="Luo M."/>
            <person name="Machado C.A."/>
            <person name="Makalowski W."/>
            <person name="Marzo M."/>
            <person name="Matsuda M."/>
            <person name="Matzkin L."/>
            <person name="McAllister B."/>
            <person name="McBride C.S."/>
            <person name="McKernan B."/>
            <person name="McKernan K."/>
            <person name="Mendez-Lago M."/>
            <person name="Minx P."/>
            <person name="Mollenhauer M.U."/>
            <person name="Montooth K."/>
            <person name="Mount S.M."/>
            <person name="Mu X."/>
            <person name="Myers E."/>
            <person name="Negre B."/>
            <person name="Newfeld S."/>
            <person name="Nielsen R."/>
            <person name="Noor M.A."/>
            <person name="O'Grady P."/>
            <person name="Pachter L."/>
            <person name="Papaceit M."/>
            <person name="Parisi M.J."/>
            <person name="Parisi M."/>
            <person name="Parts L."/>
            <person name="Pedersen J.S."/>
            <person name="Pesole G."/>
            <person name="Phillippy A.M."/>
            <person name="Ponting C.P."/>
            <person name="Pop M."/>
            <person name="Porcelli D."/>
            <person name="Powell J.R."/>
            <person name="Prohaska S."/>
            <person name="Pruitt K."/>
            <person name="Puig M."/>
            <person name="Quesneville H."/>
            <person name="Ram K.R."/>
            <person name="Rand D."/>
            <person name="Rasmussen M.D."/>
            <person name="Reed L.K."/>
            <person name="Reenan R."/>
            <person name="Reily A."/>
            <person name="Remington K.A."/>
            <person name="Rieger T.T."/>
            <person name="Ritchie M.G."/>
            <person name="Robin C."/>
            <person name="Rogers Y.H."/>
            <person name="Rohde C."/>
            <person name="Rozas J."/>
            <person name="Rubenfield M.J."/>
            <person name="Ruiz A."/>
            <person name="Russo S."/>
            <person name="Salzberg S.L."/>
            <person name="Sanchez-Gracia A."/>
            <person name="Saranga D.J."/>
            <person name="Sato H."/>
            <person name="Schaeffer S.W."/>
            <person name="Schatz M.C."/>
            <person name="Schlenke T."/>
            <person name="Schwartz R."/>
            <person name="Segarra C."/>
            <person name="Singh R.S."/>
            <person name="Sirot L."/>
            <person name="Sirota M."/>
            <person name="Sisneros N.B."/>
            <person name="Smith C.D."/>
            <person name="Smith T.F."/>
            <person name="Spieth J."/>
            <person name="Stage D.E."/>
            <person name="Stark A."/>
            <person name="Stephan W."/>
            <person name="Strausberg R.L."/>
            <person name="Strempel S."/>
            <person name="Sturgill D."/>
            <person name="Sutton G."/>
            <person name="Sutton G.G."/>
            <person name="Tao W."/>
            <person name="Teichmann S."/>
            <person name="Tobari Y.N."/>
            <person name="Tomimura Y."/>
            <person name="Tsolas J.M."/>
            <person name="Valente V.L."/>
            <person name="Venter E."/>
            <person name="Venter J.C."/>
            <person name="Vicario S."/>
            <person name="Vieira F.G."/>
            <person name="Vilella A.J."/>
            <person name="Villasante A."/>
            <person name="Walenz B."/>
            <person name="Wang J."/>
            <person name="Wasserman M."/>
            <person name="Watts T."/>
            <person name="Wilson D."/>
            <person name="Wilson R.K."/>
            <person name="Wing R.A."/>
            <person name="Wolfner M.F."/>
            <person name="Wong A."/>
            <person name="Wong G.K."/>
            <person name="Wu C.I."/>
            <person name="Wu G."/>
            <person name="Yamamoto D."/>
            <person name="Yang H.P."/>
            <person name="Yang S.P."/>
            <person name="Yorke J.A."/>
            <person name="Yoshida K."/>
            <person name="Zdobnov E."/>
            <person name="Zhang P."/>
            <person name="Zhang Y."/>
            <person name="Zimin A.V."/>
            <person name="Baldwin J."/>
            <person name="Abdouelleil A."/>
            <person name="Abdulkadir J."/>
            <person name="Abebe A."/>
            <person name="Abera B."/>
            <person name="Abreu J."/>
            <person name="Acer S.C."/>
            <person name="Aftuck L."/>
            <person name="Alexander A."/>
            <person name="An P."/>
            <person name="Anderson E."/>
            <person name="Anderson S."/>
            <person name="Arachi H."/>
            <person name="Azer M."/>
            <person name="Bachantsang P."/>
            <person name="Barry A."/>
            <person name="Bayul T."/>
            <person name="Berlin A."/>
            <person name="Bessette D."/>
            <person name="Bloom T."/>
            <person name="Blye J."/>
            <person name="Boguslavskiy L."/>
            <person name="Bonnet C."/>
            <person name="Boukhgalter B."/>
            <person name="Bourzgui I."/>
            <person name="Brown A."/>
            <person name="Cahill P."/>
            <person name="Channer S."/>
            <person name="Cheshatsang Y."/>
            <person name="Chuda L."/>
            <person name="Citroen M."/>
            <person name="Collymore A."/>
            <person name="Cooke P."/>
            <person name="Costello M."/>
            <person name="D'Aco K."/>
            <person name="Daza R."/>
            <person name="De Haan G."/>
            <person name="DeGray S."/>
            <person name="DeMaso C."/>
            <person name="Dhargay N."/>
            <person name="Dooley K."/>
            <person name="Dooley E."/>
            <person name="Doricent M."/>
            <person name="Dorje P."/>
            <person name="Dorjee K."/>
            <person name="Dupes A."/>
            <person name="Elong R."/>
            <person name="Falk J."/>
            <person name="Farina A."/>
            <person name="Faro S."/>
            <person name="Ferguson D."/>
            <person name="Fisher S."/>
            <person name="Foley C.D."/>
            <person name="Franke A."/>
            <person name="Friedrich D."/>
            <person name="Gadbois L."/>
            <person name="Gearin G."/>
            <person name="Gearin C.R."/>
            <person name="Giannoukos G."/>
            <person name="Goode T."/>
            <person name="Graham J."/>
            <person name="Grandbois E."/>
            <person name="Grewal S."/>
            <person name="Gyaltsen K."/>
            <person name="Hafez N."/>
            <person name="Hagos B."/>
            <person name="Hall J."/>
            <person name="Henson C."/>
            <person name="Hollinger A."/>
            <person name="Honan T."/>
            <person name="Huard M.D."/>
            <person name="Hughes L."/>
            <person name="Hurhula B."/>
            <person name="Husby M.E."/>
            <person name="Kamat A."/>
            <person name="Kanga B."/>
            <person name="Kashin S."/>
            <person name="Khazanovich D."/>
            <person name="Kisner P."/>
            <person name="Lance K."/>
            <person name="Lara M."/>
            <person name="Lee W."/>
            <person name="Lennon N."/>
            <person name="Letendre F."/>
            <person name="LeVine R."/>
            <person name="Lipovsky A."/>
            <person name="Liu X."/>
            <person name="Liu J."/>
            <person name="Liu S."/>
            <person name="Lokyitsang T."/>
            <person name="Lokyitsang Y."/>
            <person name="Lubonja R."/>
            <person name="Lui A."/>
            <person name="MacDonald P."/>
            <person name="Magnisalis V."/>
            <person name="Maru K."/>
            <person name="Matthews C."/>
            <person name="McCusker W."/>
            <person name="McDonough S."/>
            <person name="Mehta T."/>
            <person name="Meldrim J."/>
            <person name="Meneus L."/>
            <person name="Mihai O."/>
            <person name="Mihalev A."/>
            <person name="Mihova T."/>
            <person name="Mittelman R."/>
            <person name="Mlenga V."/>
            <person name="Montmayeur A."/>
            <person name="Mulrain L."/>
            <person name="Navidi A."/>
            <person name="Naylor J."/>
            <person name="Negash T."/>
            <person name="Nguyen T."/>
            <person name="Nguyen N."/>
            <person name="Nicol R."/>
            <person name="Norbu C."/>
            <person name="Norbu N."/>
            <person name="Novod N."/>
            <person name="O'Neill B."/>
            <person name="Osman S."/>
            <person name="Markiewicz E."/>
            <person name="Oyono O.L."/>
            <person name="Patti C."/>
            <person name="Phunkhang P."/>
            <person name="Pierre F."/>
            <person name="Priest M."/>
            <person name="Raghuraman S."/>
            <person name="Rege F."/>
            <person name="Reyes R."/>
            <person name="Rise C."/>
            <person name="Rogov P."/>
            <person name="Ross K."/>
            <person name="Ryan E."/>
            <person name="Settipalli S."/>
            <person name="Shea T."/>
            <person name="Sherpa N."/>
            <person name="Shi L."/>
            <person name="Shih D."/>
            <person name="Sparrow T."/>
            <person name="Spaulding J."/>
            <person name="Stalker J."/>
            <person name="Stange-Thomann N."/>
            <person name="Stavropoulos S."/>
            <person name="Stone C."/>
            <person name="Strader C."/>
            <person name="Tesfaye S."/>
            <person name="Thomson T."/>
            <person name="Thoulutsang Y."/>
            <person name="Thoulutsang D."/>
            <person name="Topham K."/>
            <person name="Topping I."/>
            <person name="Tsamla T."/>
            <person name="Vassiliev H."/>
            <person name="Vo A."/>
            <person name="Wangchuk T."/>
            <person name="Wangdi T."/>
            <person name="Weiand M."/>
            <person name="Wilkinson J."/>
            <person name="Wilson A."/>
            <person name="Yadav S."/>
            <person name="Young G."/>
            <person name="Yu Q."/>
            <person name="Zembek L."/>
            <person name="Zhong D."/>
            <person name="Zimmer A."/>
            <person name="Zwirko Z."/>
            <person name="Jaffe D.B."/>
            <person name="Alvarez P."/>
            <person name="Brockman W."/>
            <person name="Butler J."/>
            <person name="Chin C."/>
            <person name="Gnerre S."/>
            <person name="Grabherr M."/>
            <person name="Kleber M."/>
            <person name="Mauceli E."/>
            <person name="MacCallum I."/>
        </authorList>
    </citation>
    <scope>NUCLEOTIDE SEQUENCE [LARGE SCALE GENOMIC DNA]</scope>
    <source>
        <strain evidence="21">Tucson 15010-1051.87</strain>
    </source>
</reference>
<dbReference type="SUPFAM" id="SSF63748">
    <property type="entry name" value="Tudor/PWWP/MBT"/>
    <property type="match status" value="1"/>
</dbReference>
<dbReference type="PRINTS" id="PR00633">
    <property type="entry name" value="RCCNDNSATION"/>
</dbReference>
<feature type="repeat" description="RCC1" evidence="14">
    <location>
        <begin position="3353"/>
        <end position="3404"/>
    </location>
</feature>
<feature type="repeat" description="RCC1" evidence="14">
    <location>
        <begin position="3195"/>
        <end position="3246"/>
    </location>
</feature>
<feature type="repeat" description="RCC1" evidence="14">
    <location>
        <begin position="4311"/>
        <end position="4362"/>
    </location>
</feature>
<feature type="region of interest" description="Disordered" evidence="15">
    <location>
        <begin position="1450"/>
        <end position="1484"/>
    </location>
</feature>
<dbReference type="Proteomes" id="UP000008792">
    <property type="component" value="Unassembled WGS sequence"/>
</dbReference>
<dbReference type="FunFam" id="3.30.2160.10:FF:000010">
    <property type="entry name" value="E3 ubiquitin-protein ligase HERC2 isoform X2"/>
    <property type="match status" value="1"/>
</dbReference>
<feature type="repeat" description="RCC1" evidence="14">
    <location>
        <begin position="4365"/>
        <end position="4416"/>
    </location>
</feature>
<evidence type="ECO:0000256" key="1">
    <source>
        <dbReference type="ARBA" id="ARBA00000885"/>
    </source>
</evidence>
<dbReference type="InterPro" id="IPR008979">
    <property type="entry name" value="Galactose-bd-like_sf"/>
</dbReference>
<dbReference type="InterPro" id="IPR000569">
    <property type="entry name" value="HECT_dom"/>
</dbReference>
<dbReference type="InterPro" id="IPR010606">
    <property type="entry name" value="Mib_Herc2"/>
</dbReference>
<dbReference type="CDD" id="cd00078">
    <property type="entry name" value="HECTc"/>
    <property type="match status" value="1"/>
</dbReference>
<dbReference type="InterPro" id="IPR004939">
    <property type="entry name" value="APC_su10/DOC_dom"/>
</dbReference>
<dbReference type="UniPathway" id="UPA00143"/>
<feature type="repeat" description="RCC1" evidence="14">
    <location>
        <begin position="3301"/>
        <end position="3352"/>
    </location>
</feature>
<evidence type="ECO:0000259" key="17">
    <source>
        <dbReference type="PROSITE" id="PS50237"/>
    </source>
</evidence>
<dbReference type="InterPro" id="IPR006624">
    <property type="entry name" value="Beta-propeller_rpt_TECPR"/>
</dbReference>
<comment type="catalytic activity">
    <reaction evidence="1">
        <text>S-ubiquitinyl-[E2 ubiquitin-conjugating enzyme]-L-cysteine + [acceptor protein]-L-lysine = [E2 ubiquitin-conjugating enzyme]-L-cysteine + N(6)-ubiquitinyl-[acceptor protein]-L-lysine.</text>
        <dbReference type="EC" id="2.3.2.26"/>
    </reaction>
</comment>
<dbReference type="InParanoid" id="B4MAL3"/>
<feature type="repeat" description="RCC1" evidence="14">
    <location>
        <begin position="3143"/>
        <end position="3194"/>
    </location>
</feature>
<keyword evidence="9 13" id="KW-0833">Ubl conjugation pathway</keyword>
<gene>
    <name evidence="20" type="primary">Dvir\GJ15642</name>
    <name evidence="20" type="ORF">Dvir_GJ15642</name>
</gene>
<feature type="compositionally biased region" description="Acidic residues" evidence="15">
    <location>
        <begin position="2433"/>
        <end position="2445"/>
    </location>
</feature>
<dbReference type="PROSITE" id="PS00626">
    <property type="entry name" value="RCC1_2"/>
    <property type="match status" value="1"/>
</dbReference>
<feature type="repeat" description="RCC1" evidence="14">
    <location>
        <begin position="3249"/>
        <end position="3300"/>
    </location>
</feature>
<dbReference type="PROSITE" id="PS51284">
    <property type="entry name" value="DOC"/>
    <property type="match status" value="1"/>
</dbReference>
<evidence type="ECO:0000256" key="6">
    <source>
        <dbReference type="ARBA" id="ARBA00022553"/>
    </source>
</evidence>
<evidence type="ECO:0000256" key="5">
    <source>
        <dbReference type="ARBA" id="ARBA00022490"/>
    </source>
</evidence>
<dbReference type="Pfam" id="PF11515">
    <property type="entry name" value="Cul7"/>
    <property type="match status" value="1"/>
</dbReference>
<feature type="repeat" description="RCC1" evidence="14">
    <location>
        <begin position="3089"/>
        <end position="3142"/>
    </location>
</feature>
<feature type="domain" description="MIB/HERC2" evidence="19">
    <location>
        <begin position="1948"/>
        <end position="2021"/>
    </location>
</feature>
<dbReference type="InterPro" id="IPR051210">
    <property type="entry name" value="Ub_ligase/GEF_domain"/>
</dbReference>
<feature type="repeat" description="RCC1" evidence="14">
    <location>
        <begin position="4153"/>
        <end position="4204"/>
    </location>
</feature>
<feature type="region of interest" description="Disordered" evidence="15">
    <location>
        <begin position="2025"/>
        <end position="2047"/>
    </location>
</feature>
<evidence type="ECO:0000313" key="21">
    <source>
        <dbReference type="Proteomes" id="UP000008792"/>
    </source>
</evidence>
<dbReference type="SMART" id="SM00119">
    <property type="entry name" value="HECTc"/>
    <property type="match status" value="1"/>
</dbReference>
<dbReference type="Pfam" id="PF06701">
    <property type="entry name" value="MIB_HERC2"/>
    <property type="match status" value="1"/>
</dbReference>
<dbReference type="Gene3D" id="2.30.30.30">
    <property type="match status" value="1"/>
</dbReference>
<dbReference type="Gene3D" id="1.10.8.10">
    <property type="entry name" value="DNA helicase RuvA subunit, C-terminal domain"/>
    <property type="match status" value="1"/>
</dbReference>
<dbReference type="SUPFAM" id="SSF49785">
    <property type="entry name" value="Galactose-binding domain-like"/>
    <property type="match status" value="1"/>
</dbReference>
<evidence type="ECO:0000256" key="3">
    <source>
        <dbReference type="ARBA" id="ARBA00004906"/>
    </source>
</evidence>
<dbReference type="FunFam" id="2.130.10.30:FF:000004">
    <property type="entry name" value="E3 ubiquitin-protein ligase HERC2 isoform X2"/>
    <property type="match status" value="1"/>
</dbReference>
<evidence type="ECO:0000256" key="12">
    <source>
        <dbReference type="ARBA" id="ARBA00081609"/>
    </source>
</evidence>
<feature type="region of interest" description="Disordered" evidence="15">
    <location>
        <begin position="225"/>
        <end position="264"/>
    </location>
</feature>
<feature type="repeat" description="RCC1" evidence="14">
    <location>
        <begin position="741"/>
        <end position="790"/>
    </location>
</feature>
<evidence type="ECO:0000256" key="8">
    <source>
        <dbReference type="ARBA" id="ARBA00022737"/>
    </source>
</evidence>
<evidence type="ECO:0000256" key="10">
    <source>
        <dbReference type="ARBA" id="ARBA00023212"/>
    </source>
</evidence>
<dbReference type="GO" id="GO:0009966">
    <property type="term" value="P:regulation of signal transduction"/>
    <property type="evidence" value="ECO:0007669"/>
    <property type="project" value="UniProtKB-ARBA"/>
</dbReference>
<dbReference type="InterPro" id="IPR009091">
    <property type="entry name" value="RCC1/BLIP-II"/>
</dbReference>
<feature type="region of interest" description="Disordered" evidence="15">
    <location>
        <begin position="2425"/>
        <end position="2464"/>
    </location>
</feature>
<dbReference type="InterPro" id="IPR015940">
    <property type="entry name" value="UBA"/>
</dbReference>
<feature type="region of interest" description="Disordered" evidence="15">
    <location>
        <begin position="2623"/>
        <end position="2665"/>
    </location>
</feature>
<dbReference type="GO" id="GO:0061630">
    <property type="term" value="F:ubiquitin protein ligase activity"/>
    <property type="evidence" value="ECO:0007669"/>
    <property type="project" value="UniProtKB-EC"/>
</dbReference>
<dbReference type="GO" id="GO:0005814">
    <property type="term" value="C:centriole"/>
    <property type="evidence" value="ECO:0007669"/>
    <property type="project" value="UniProtKB-SubCell"/>
</dbReference>
<dbReference type="STRING" id="7244.B4MAL3"/>
<feature type="repeat" description="RCC1" evidence="14">
    <location>
        <begin position="4469"/>
        <end position="4520"/>
    </location>
</feature>
<dbReference type="InterPro" id="IPR009060">
    <property type="entry name" value="UBA-like_sf"/>
</dbReference>
<protein>
    <recommendedName>
        <fullName evidence="4">HECT-type E3 ubiquitin transferase</fullName>
        <ecNumber evidence="4">2.3.2.26</ecNumber>
    </recommendedName>
    <alternativeName>
        <fullName evidence="11">HECT domain and RCC1-like domain-containing protein 2</fullName>
    </alternativeName>
    <alternativeName>
        <fullName evidence="12">HECT-type E3 ubiquitin transferase HERC2</fullName>
    </alternativeName>
</protein>
<dbReference type="InterPro" id="IPR035983">
    <property type="entry name" value="Hect_E3_ubiquitin_ligase"/>
</dbReference>
<feature type="repeat" description="RCC1" evidence="14">
    <location>
        <begin position="3037"/>
        <end position="3088"/>
    </location>
</feature>
<feature type="domain" description="HECT" evidence="17">
    <location>
        <begin position="4660"/>
        <end position="4986"/>
    </location>
</feature>
<dbReference type="Gene3D" id="2.30.30.40">
    <property type="entry name" value="SH3 Domains"/>
    <property type="match status" value="1"/>
</dbReference>
<dbReference type="InterPro" id="IPR000408">
    <property type="entry name" value="Reg_chr_condens"/>
</dbReference>
<dbReference type="FunFam" id="3.30.2410.10:FF:000006">
    <property type="entry name" value="probable E3 ubiquitin-protein ligase HERC1 isoform X2"/>
    <property type="match status" value="1"/>
</dbReference>
<sequence length="5016" mass="542783">MFNRLVNAGTTAAAAATAAAPAAEAPAHVASASSAATPTSDLYLRPLPYLDAKWLRADLITCLRNAADGAVLWNHLIQDCELVSSPTAPLRNAHGQLSYLGDDGKHYCGAEQLQCTCCQPEYCGPLSACNCDGCRPLDSDTAIKKLTSAAAQQALGGQQHATELTLSAWLWSQPPNQLAKHDCQRTLIAELHELALRAAGNCLSAQQLRQQLFIYERYFVALKRNQQQQQPPQPPQQQPQASQQQQLEESLVPAPPLPPEQEPEHAALGLARVGTRAALNFSFAFLRRAWRSGEDMEMCSELLSEALESLQELPEATLFDAAAQVSPLWLEVMERSIKFLRLVALGDPMGGRCLAPLTDRHTALCLLLELGVQKGTLAATLECVVLLLVLWEKDNDNGHAHGHGHGGVNGDNRDMPRKSGAPLLRILQRYQRLGADPAAGGNSSSGSGASANVEPAMPLASATETFLRFLMLPKSSAAIVDLRRAAVVIISHLDRLVQPHMPHPTQLLPSCLLRPAATPNTASTILEQQRVYALGWPALSKEQQGFNVEPALSWTSAATQQPPPALLTCKFQLKQVACSEDMVVLLCQEGKLYNWPIAKPETEPQLLDFAEIANETFVSIAAHCEGRHFLAVDSNHNAYSWGVGDSRRLGHGDCHARELPTKIESLVRRVQSVYCGCSYSAAITLRGNLYTWGRGTYGRLGHGNSDDQCMPAMVMALKDHQVLDVALGSGDAHTLCLTRGGLVYAWGDGDYGKLGNGSCNSSLQPLLIECLPRVQRVFAGSQFSLALTCEGQLYSWGKASCLGHQLVERNVQGCSVPRLITSLQHKRIVHVAVGVAHCLALSSNGEIFGWGRNDNQQICPASVCSEPLLRQPIQVTLPTMPASGMACTAVQSLIWTQTSRQGVPLRAPFVIDLGEPTFRLLDQLLGLCSASAAQDNRQTPNQESECIAVACLNLVRLQLLALIANGVEPRNVGLASGGRLLNNLKTRILSLAGGSQVLRTIQIAAQQALQDGWSVLLPTAAERAQTLTALLPSEPGQACSAGHRFMTDLLVSSLMAEGGLETALQHAIRLESSSCSTDCTDGAHLPLLQLITRLLGNNASLTQSRLSLTLLTKQQQQPVAEEEQQRQQLLLLMQQHQQQQQQQPGTSPSLCLLHRFQRLLLAHIHQASAEEDTTGAEALLSQYLHSLIPACVSTLQQAHELALQCRPESSELGIALNRVLQADISDALLNELLVGLVLLKRDRPQCLASLRWARLCLPLLRVLDRLNRALGEGELRDGDDMGWPGIICRGGPKGAAPPPAAADPETHYVRRSDMDNLLLDGSHCIIVAGYVCDLAGYTCESENLRTLLELGLGKDLTAELSTPPFRGAMEQLLQHHKLGKYLASQSASEEKIAPPTATRLTHFSSECTLAQLLGLVANLMCSGPSLQPAELQCRQLDKSSLLSGGLLMLQPSNPFDEEKGEARSSHSTAGNTPTETTLPAPPPTARRAAAEQLQSRVDSFIAGLAEARLSDPLVAHWLALTERYCKAHHLMWHQEFATEHPVQELERLLSAVLLRHQCLGGLVLSALEATGEQQQQQQPALPKQLGEIIRLVHQAKWSVVRTRQQLNRSYKEVCAPVLERLRFLLYEVRPAISPQQRGLRRLPILQRLPRFRLLVRRLLQELRAAKQQPAAKPEDLLNASIQQQQQQQQTTELLIYEQQEQLQQEKKPKQQKQLDEEESLLRRLNERQLHADIELDATLIQDIVDFALQDSCDVETVRRAMYCQMQRFQLRLAGLQLVQQLLELHGLLDAAQYSLLNGYLGLHLKSAACGASPQPVLGQLNMVSAYQKARLLLAQARVLDWAVRELRRLVNQEQQGAARGKDSCNLSTYVLLKRLPRARFLISIFGLLAKELGANELGLLINSGLLGTVLGLLAQTGGEGGARGNNLELSVLYEDSVLKQKCNKAQLSGPDLAKLMKIGTRIVRGADWKWGDQDGNPPGEGRIISEVGEDGWVRVEWYTGATNSYRMGKEGQYDLQLADSAMNVASPTEPEREELGTMEPPPSSESHPSKLLRHCAAKLLQILAVGSGLHGACLDKYALRGVTSMFRAMLDPKPALANVVHCLNWLNLGFIRAIAGDCPRLCLELSAPNWLSYYFGLLEQPAGSERGVYRQLHCLRLLQTILAAWGQEEEPRMAALVRQLFGTLGRIALHCPGDVTLQPQEGGKSRVLLTASHSGSVAEELVGLLRRLHTLPHWNAVINSFLAQKLCVAAELLQGESQLLPQTPLDTEHSLVLGVLSAMGGYDLRPRVGLHCFNEGSHMIIASFTHKGRCLLAHSAPPAGSLSAQGLVKVPLATVLPQLDHSCFSLTRLPMNEMLLNAWTVLLYGAASCSSSSAANWELLNAGEGRLDVRLLRSQQLQLAVLHTNGVLYRHQAALRKILKQRAPAGGYNGSNEEADTEQEPEQEQEQLQKLQQTDVRNGNSQQPEQPEQLLIQCLLLRATQPSPVKACYGYTELATAALNCVQTLASQAHQQLMNAENELQPLLLPSPAQPTMVHGIAVYNVAKEQTAAPETMQPQALPVAASDAQLIEQIMEMGFTRRNVALALKQLSLQAEAMPTPEQIVQWILEHPDVCANTIDEEAASLETEQRPAHGNGSGSNTTSSSTTNSSTTSSSSSSSSSSDTVEDQMVQKFETRKDFQTADHYALYVRGLVRPGMLVRCCRDFEEIKQGDMGNVLIVDTEGLHDLNVQVDWRNHGSTYWVCFVHIELVESAAHLLPLPRPPPAIIVGARVRLRSNGQLMRLGGSRSQPDYGIVTAMRGKQLTVEFPDQPHWQGHINEVEPAQPVSAPAAATAQSQQPAPQQQQLPPAAAQLDLIEDWSRCIRSLSVSSNESAAKHLLDGSGLAWQSCSSGPCRHWIRLELHDRILVHSLALRVSPEDHSHMPSLLEVRVGECIDSLKEYTWIPVAAGATRVLLMQQATQYYPWIEIVIKQCQNNGIQCKVHGLQFIGRRQQPDIQHMLANAQFLACEYGGGAGAGGAAAASSSSGGGGGHAEQELPCTVMVWGLNDKEQLGGLKGSKVKVPTFSQTISRLRPIHIAGGSKSLFVVSQDGKVYACGEGTNGRLGLGVTHNVPLPHQLPVLHQYVVKKVAVHSGGKHALALTLDGKVFSWGEGEDGKLGHGNRSTLDKPRLVEALRAKKIRDIACGSSHSAAISSQGELYTWGLGEYGRLGHGDNATQLKPKLVTALHGRRVIQVACGSRDAQTLALTEDGAVFSWGDGDFGKLGRGGSEGSATPHEIERLSGIGVIQIECGAQFSLALTRAGEVWTWGKGDYYRLGHGGDQHVRKPQPIAGLRGRRVIHVAVGALHCLAVTDAGQVYAWGDNDHGQQGSGNTFVNKKPALVIGLDAVFVNRVACGSSHSMAWGLPNASLDEEKRGPVPFGSTRDPLGGSSLGIYETETPPTVHMHTTPDPSLSESLTLETPAARQAALGHVLRAMSILQARQLIVAALTSHSKVNYKETTARQLEEQLNTAAGGGGSGGGGSGVVGATAAGGATGIAAGAAAGAGTATIAQGGGEAPADASDAALLAAAEQHSPDEPGPAQLAGQVPSAGPLSAFQSLTGSLTMSGMSAGSHSRMSASAMSVMAATMTQQEEMLAQFTHNHGLDDFGALLQEPEAKSLVELLKLAVCGRCGPPSTAQTIAETLISLSSNAGIAAMLLETCITELEDLCTSRHCLGKLPKPIMQESSHPYVDNMNVSGTVRIPGAEMLRLEFDSQCSTEKRNDPLVIMDAAGRMLAMRSGREFAHWAPEIRVPGDELRWKFCSDSSVNGWGWRFWVHAIMPAATLDESGSDRAVLSQPSMALVMALLDARLAPRQPQVLLRLAAALAACAQLGALSTAQRIWALKKLHAVLLLEQAPRPQEPALAAILLPLIPELLRQYEYEEPQVRGGIHLMHSDYFKTLAALACDMQLDAALPTTSSSSSGGSSSSCSTATSCAVAAATGSSCSAAAAASSLTAANGSGDVHKWAWFKRYCIAVRVAQALIRRTELPRQFCLEVRKKFAEMLPPSAPAPVTSCPSPGTSLINSATSLSSSTVSNASATEQQQQQQQQQLTPELLLLEQVQQQQPAQHQQTSPAPLQLLLHEDHTLFQAPHDAQLLQWLNRRPDDWALSWGGASTIYGWGHNHRGQLGGLEGSRIKTPTPCEALSLLRPIQLAGGEQSLFAVTPDGKLFATGYGSGGRLGVGGSDSWAIPTLLGSLQHVFVKKVAVNSGGKHCLALTTDGEVYAWGEGEDGKLGHGNRMSYDRPKLLEHLNGMSVADIACGSAHSAAITASGHVLTWGKGRYGRLGHGDSEDQLRPKLVEALLGYRAIDIACGSGDAQTLCITDDDNVWSWGDGDYGKLGRGGSDGCKLPYKIESLAGLGVIKVECGSQFSVALTKSGAVYTWGKGDFHRLGHGSVDHVRRPKKVAALQGKKIISIATGSLHCVACSDAGEVYTWGDNDEGQLGDGTVTAIQRPRLVAALQGKHIVKVTCGSAHTLALSTSQLSERLRPLPNPPLEYDLVRDLAPEALHARLILLHHFSELLCPCLAMLPIAGDLSLGALKDVLVYNIKEAAFRKVIQTTMVRDKQHGPVIELNRIQVKRSRSRCNGLAGIDGMKSVFGQMVQKLPLLTQEALALPHRVWKVKFVGESVDDCGGGYSESIAEMCDELQNGSVPLLISTPNGRGEAGANRDCFLLDPTLTSVLQMNMFRFLGVLMGIAVRTGSPLSLNLAEPVWRQLTGEPLRPTDLTEVDRDYVAGLLCIRNMDDDAKLFNTLELPFSTSSARGHEVPLSTRYTHISPRNRAEYVRLALGFRLHEFDEQVKAVRDGMSKVIPVPLLSLFSAAELQAMVCGSPDIPLGLLKSVATYKGFDPSSALVGWFWDVMEEFTNQERSLFLRFVWGRTRLPRTIADFRGRDFVLQVLEKNPPDHFLPESYTCFFLLKMPRYSCKAVLLEKLKYAIHFCKSIDTDEYARVAMGEPTEATGSEDNSDLESVASHDG</sequence>
<keyword evidence="5" id="KW-0963">Cytoplasm</keyword>
<dbReference type="FunFam" id="2.30.30.40:FF:000074">
    <property type="entry name" value="E3 ubiquitin-protein ligase HERC2 isoform X1"/>
    <property type="match status" value="1"/>
</dbReference>
<dbReference type="SUPFAM" id="SSF56204">
    <property type="entry name" value="Hect, E3 ligase catalytic domain"/>
    <property type="match status" value="1"/>
</dbReference>
<dbReference type="InterPro" id="IPR058923">
    <property type="entry name" value="RCC1-like_dom"/>
</dbReference>
<dbReference type="Gene3D" id="3.30.2160.10">
    <property type="entry name" value="Hect, E3 ligase catalytic domain"/>
    <property type="match status" value="1"/>
</dbReference>
<feature type="region of interest" description="Disordered" evidence="15">
    <location>
        <begin position="4995"/>
        <end position="5016"/>
    </location>
</feature>
<keyword evidence="10" id="KW-0206">Cytoskeleton</keyword>
<keyword evidence="8" id="KW-0677">Repeat</keyword>
<dbReference type="CDD" id="cd14402">
    <property type="entry name" value="UBA_HERC2"/>
    <property type="match status" value="1"/>
</dbReference>
<evidence type="ECO:0000256" key="13">
    <source>
        <dbReference type="PROSITE-ProRule" id="PRU00104"/>
    </source>
</evidence>
<comment type="pathway">
    <text evidence="3">Protein modification; protein ubiquitination.</text>
</comment>
<organism evidence="20 21">
    <name type="scientific">Drosophila virilis</name>
    <name type="common">Fruit fly</name>
    <dbReference type="NCBI Taxonomy" id="7244"/>
    <lineage>
        <taxon>Eukaryota</taxon>
        <taxon>Metazoa</taxon>
        <taxon>Ecdysozoa</taxon>
        <taxon>Arthropoda</taxon>
        <taxon>Hexapoda</taxon>
        <taxon>Insecta</taxon>
        <taxon>Pterygota</taxon>
        <taxon>Neoptera</taxon>
        <taxon>Endopterygota</taxon>
        <taxon>Diptera</taxon>
        <taxon>Brachycera</taxon>
        <taxon>Muscomorpha</taxon>
        <taxon>Ephydroidea</taxon>
        <taxon>Drosophilidae</taxon>
        <taxon>Drosophila</taxon>
    </lineage>
</organism>
<dbReference type="eggNOG" id="KOG1426">
    <property type="taxonomic scope" value="Eukaryota"/>
</dbReference>
<dbReference type="Gene3D" id="3.30.2410.10">
    <property type="entry name" value="Hect, E3 ligase catalytic domain"/>
    <property type="match status" value="1"/>
</dbReference>
<dbReference type="OrthoDB" id="239701at2759"/>
<dbReference type="PROSITE" id="PS51416">
    <property type="entry name" value="MIB_HERC2"/>
    <property type="match status" value="1"/>
</dbReference>
<evidence type="ECO:0000256" key="4">
    <source>
        <dbReference type="ARBA" id="ARBA00012485"/>
    </source>
</evidence>
<dbReference type="InterPro" id="IPR037976">
    <property type="entry name" value="HERC2_APC10"/>
</dbReference>
<dbReference type="SUPFAM" id="SSF159034">
    <property type="entry name" value="Mib/herc2 domain-like"/>
    <property type="match status" value="1"/>
</dbReference>
<dbReference type="HOGENOM" id="CLU_000101_0_0_1"/>
<feature type="compositionally biased region" description="Low complexity" evidence="15">
    <location>
        <begin position="2636"/>
        <end position="2660"/>
    </location>
</feature>
<dbReference type="CDD" id="cd08664">
    <property type="entry name" value="APC10-HERC2"/>
    <property type="match status" value="1"/>
</dbReference>
<dbReference type="GO" id="GO:0046872">
    <property type="term" value="F:metal ion binding"/>
    <property type="evidence" value="ECO:0007669"/>
    <property type="project" value="InterPro"/>
</dbReference>
<name>B4MAL3_DROVI</name>
<evidence type="ECO:0000256" key="14">
    <source>
        <dbReference type="PROSITE-ProRule" id="PRU00235"/>
    </source>
</evidence>
<feature type="active site" description="Glycyl thioester intermediate" evidence="13">
    <location>
        <position position="4954"/>
    </location>
</feature>
<feature type="region of interest" description="Disordered" evidence="15">
    <location>
        <begin position="2824"/>
        <end position="2846"/>
    </location>
</feature>
<feature type="compositionally biased region" description="Low complexity" evidence="15">
    <location>
        <begin position="238"/>
        <end position="252"/>
    </location>
</feature>
<feature type="domain" description="DOC" evidence="18">
    <location>
        <begin position="2834"/>
        <end position="3012"/>
    </location>
</feature>
<evidence type="ECO:0000256" key="7">
    <source>
        <dbReference type="ARBA" id="ARBA00022679"/>
    </source>
</evidence>
<dbReference type="FunFam" id="2.130.10.30:FF:000003">
    <property type="entry name" value="E3 ubiquitin-protein ligase HERC2 isoform X1"/>
    <property type="match status" value="1"/>
</dbReference>
<feature type="repeat" description="RCC1" evidence="14">
    <location>
        <begin position="636"/>
        <end position="686"/>
    </location>
</feature>
<evidence type="ECO:0000256" key="2">
    <source>
        <dbReference type="ARBA" id="ARBA00004114"/>
    </source>
</evidence>
<feature type="domain" description="UBA" evidence="16">
    <location>
        <begin position="2562"/>
        <end position="2608"/>
    </location>
</feature>
<comment type="subcellular location">
    <subcellularLocation>
        <location evidence="2">Cytoplasm</location>
        <location evidence="2">Cytoskeleton</location>
        <location evidence="2">Microtubule organizing center</location>
        <location evidence="2">Centrosome</location>
        <location evidence="2">Centriole</location>
    </subcellularLocation>
</comment>
<feature type="repeat" description="RCC1" evidence="14">
    <location>
        <begin position="4259"/>
        <end position="4310"/>
    </location>
</feature>
<dbReference type="eggNOG" id="KOG0939">
    <property type="taxonomic scope" value="Eukaryota"/>
</dbReference>
<evidence type="ECO:0000256" key="9">
    <source>
        <dbReference type="ARBA" id="ARBA00022786"/>
    </source>
</evidence>
<dbReference type="Gene3D" id="3.90.1750.10">
    <property type="entry name" value="Hect, E3 ligase catalytic domains"/>
    <property type="match status" value="1"/>
</dbReference>
<evidence type="ECO:0000256" key="15">
    <source>
        <dbReference type="SAM" id="MobiDB-lite"/>
    </source>
</evidence>
<feature type="repeat" description="RCC1" evidence="14">
    <location>
        <begin position="4417"/>
        <end position="4468"/>
    </location>
</feature>
<dbReference type="PROSITE" id="PS50030">
    <property type="entry name" value="UBA"/>
    <property type="match status" value="1"/>
</dbReference>
<feature type="repeat" description="RCC1" evidence="14">
    <location>
        <begin position="4205"/>
        <end position="4258"/>
    </location>
</feature>
<evidence type="ECO:0000313" key="20">
    <source>
        <dbReference type="EMBL" id="EDW66272.2"/>
    </source>
</evidence>
<dbReference type="PANTHER" id="PTHR22870:SF408">
    <property type="entry name" value="OS09G0560450 PROTEIN"/>
    <property type="match status" value="1"/>
</dbReference>
<dbReference type="SMART" id="SM01337">
    <property type="entry name" value="APC10"/>
    <property type="match status" value="1"/>
</dbReference>
<dbReference type="FunFam" id="2.130.10.30:FF:000006">
    <property type="entry name" value="E3 ubiquitin-protein ligase HERC2 isoform X1"/>
    <property type="match status" value="1"/>
</dbReference>
<dbReference type="Pfam" id="PF00632">
    <property type="entry name" value="HECT"/>
    <property type="match status" value="1"/>
</dbReference>
<dbReference type="SUPFAM" id="SSF46934">
    <property type="entry name" value="UBA-like"/>
    <property type="match status" value="1"/>
</dbReference>
<keyword evidence="21" id="KW-1185">Reference proteome</keyword>
<dbReference type="EMBL" id="CH940655">
    <property type="protein sequence ID" value="EDW66272.2"/>
    <property type="molecule type" value="Genomic_DNA"/>
</dbReference>
<evidence type="ECO:0000259" key="16">
    <source>
        <dbReference type="PROSITE" id="PS50030"/>
    </source>
</evidence>
<dbReference type="SMART" id="SM00706">
    <property type="entry name" value="TECPR"/>
    <property type="match status" value="6"/>
</dbReference>
<dbReference type="PROSITE" id="PS50237">
    <property type="entry name" value="HECT"/>
    <property type="match status" value="1"/>
</dbReference>
<dbReference type="EC" id="2.3.2.26" evidence="4"/>
<feature type="repeat" description="RCC1" evidence="14">
    <location>
        <begin position="687"/>
        <end position="740"/>
    </location>
</feature>
<dbReference type="InterPro" id="IPR014722">
    <property type="entry name" value="Rib_uL2_dom2"/>
</dbReference>
<accession>B4MAL3</accession>
<evidence type="ECO:0000256" key="11">
    <source>
        <dbReference type="ARBA" id="ARBA00080834"/>
    </source>
</evidence>
<dbReference type="GO" id="GO:0016567">
    <property type="term" value="P:protein ubiquitination"/>
    <property type="evidence" value="ECO:0007669"/>
    <property type="project" value="UniProtKB-UniPathway"/>
</dbReference>
<dbReference type="InterPro" id="IPR021097">
    <property type="entry name" value="CPH_domain"/>
</dbReference>
<dbReference type="InterPro" id="IPR037252">
    <property type="entry name" value="Mib_Herc2_sf"/>
</dbReference>
<dbReference type="Pfam" id="PF25390">
    <property type="entry name" value="WD40_RLD"/>
    <property type="match status" value="2"/>
</dbReference>
<dbReference type="PROSITE" id="PS50012">
    <property type="entry name" value="RCC1_3"/>
    <property type="match status" value="18"/>
</dbReference>
<keyword evidence="7" id="KW-0808">Transferase</keyword>
<evidence type="ECO:0000259" key="19">
    <source>
        <dbReference type="PROSITE" id="PS51416"/>
    </source>
</evidence>
<dbReference type="Pfam" id="PF00415">
    <property type="entry name" value="RCC1"/>
    <property type="match status" value="4"/>
</dbReference>
<feature type="repeat" description="RCC1" evidence="14">
    <location>
        <begin position="791"/>
        <end position="844"/>
    </location>
</feature>
<dbReference type="PANTHER" id="PTHR22870">
    <property type="entry name" value="REGULATOR OF CHROMOSOME CONDENSATION"/>
    <property type="match status" value="1"/>
</dbReference>
<dbReference type="SUPFAM" id="SSF50985">
    <property type="entry name" value="RCC1/BLIP-II"/>
    <property type="match status" value="3"/>
</dbReference>
<feature type="region of interest" description="Disordered" evidence="15">
    <location>
        <begin position="3568"/>
        <end position="3588"/>
    </location>
</feature>
<keyword evidence="6" id="KW-0597">Phosphoprotein</keyword>
<dbReference type="FunFam" id="2.30.30.30:FF:000015">
    <property type="entry name" value="E3 ubiquitin-protein ligase HERC2"/>
    <property type="match status" value="1"/>
</dbReference>